<dbReference type="EMBL" id="JACJID010000002">
    <property type="protein sequence ID" value="MBA8925689.1"/>
    <property type="molecule type" value="Genomic_DNA"/>
</dbReference>
<name>A0ABR6BGJ3_9PSEU</name>
<comment type="caution">
    <text evidence="2">The sequence shown here is derived from an EMBL/GenBank/DDBJ whole genome shotgun (WGS) entry which is preliminary data.</text>
</comment>
<evidence type="ECO:0000313" key="2">
    <source>
        <dbReference type="EMBL" id="MBA8925689.1"/>
    </source>
</evidence>
<gene>
    <name evidence="2" type="ORF">BC739_002888</name>
</gene>
<keyword evidence="1" id="KW-0472">Membrane</keyword>
<keyword evidence="1" id="KW-1133">Transmembrane helix</keyword>
<keyword evidence="1" id="KW-0812">Transmembrane</keyword>
<proteinExistence type="predicted"/>
<protein>
    <submittedName>
        <fullName evidence="2">Uncharacterized protein</fullName>
    </submittedName>
</protein>
<dbReference type="NCBIfam" id="NF047839">
    <property type="entry name" value="PspM_Rv2743c"/>
    <property type="match status" value="1"/>
</dbReference>
<dbReference type="Pfam" id="PF25587">
    <property type="entry name" value="Rv2743c"/>
    <property type="match status" value="1"/>
</dbReference>
<dbReference type="Proteomes" id="UP000517916">
    <property type="component" value="Unassembled WGS sequence"/>
</dbReference>
<keyword evidence="3" id="KW-1185">Reference proteome</keyword>
<dbReference type="RefSeq" id="WP_025360355.1">
    <property type="nucleotide sequence ID" value="NZ_BAAABQ010000059.1"/>
</dbReference>
<evidence type="ECO:0000313" key="3">
    <source>
        <dbReference type="Proteomes" id="UP000517916"/>
    </source>
</evidence>
<sequence length="263" mass="27245">MGSRKRQLTELIQFGQAVSEQVRGPVADTIRAKVANWRDPRARLLRKRRRAGRVTAVWGGMTAIGGGLVIGQAADLSGPGGIAAICATALFGWFATSSGVKTIKLYRTPLPEPPVPLASLPPNGSAAREPMRALAEAEAGLAELLRQLGTPSAVGVAPLPAESVAHARVAAAEAAAAIRAVAEQLVAVERARDIVPIAQRAELSAGVRKLREQVDEGVEGYRALVAAAGQAVLTSNTATAPNQALLEASDHLTGLASALRELS</sequence>
<feature type="transmembrane region" description="Helical" evidence="1">
    <location>
        <begin position="76"/>
        <end position="95"/>
    </location>
</feature>
<reference evidence="2 3" key="1">
    <citation type="submission" date="2020-08" db="EMBL/GenBank/DDBJ databases">
        <title>Genomic Encyclopedia of Archaeal and Bacterial Type Strains, Phase II (KMG-II): from individual species to whole genera.</title>
        <authorList>
            <person name="Goeker M."/>
        </authorList>
    </citation>
    <scope>NUCLEOTIDE SEQUENCE [LARGE SCALE GENOMIC DNA]</scope>
    <source>
        <strain evidence="2 3">DSM 43850</strain>
    </source>
</reference>
<organism evidence="2 3">
    <name type="scientific">Kutzneria viridogrisea</name>
    <dbReference type="NCBI Taxonomy" id="47990"/>
    <lineage>
        <taxon>Bacteria</taxon>
        <taxon>Bacillati</taxon>
        <taxon>Actinomycetota</taxon>
        <taxon>Actinomycetes</taxon>
        <taxon>Pseudonocardiales</taxon>
        <taxon>Pseudonocardiaceae</taxon>
        <taxon>Kutzneria</taxon>
    </lineage>
</organism>
<feature type="transmembrane region" description="Helical" evidence="1">
    <location>
        <begin position="51"/>
        <end position="70"/>
    </location>
</feature>
<evidence type="ECO:0000256" key="1">
    <source>
        <dbReference type="SAM" id="Phobius"/>
    </source>
</evidence>
<accession>A0ABR6BGJ3</accession>
<dbReference type="InterPro" id="IPR057952">
    <property type="entry name" value="Rv2743c-like"/>
</dbReference>